<feature type="non-terminal residue" evidence="1">
    <location>
        <position position="1"/>
    </location>
</feature>
<dbReference type="Proteomes" id="UP000499080">
    <property type="component" value="Unassembled WGS sequence"/>
</dbReference>
<reference evidence="1 2" key="1">
    <citation type="journal article" date="2019" name="Sci. Rep.">
        <title>Orb-weaving spider Araneus ventricosus genome elucidates the spidroin gene catalogue.</title>
        <authorList>
            <person name="Kono N."/>
            <person name="Nakamura H."/>
            <person name="Ohtoshi R."/>
            <person name="Moran D.A.P."/>
            <person name="Shinohara A."/>
            <person name="Yoshida Y."/>
            <person name="Fujiwara M."/>
            <person name="Mori M."/>
            <person name="Tomita M."/>
            <person name="Arakawa K."/>
        </authorList>
    </citation>
    <scope>NUCLEOTIDE SEQUENCE [LARGE SCALE GENOMIC DNA]</scope>
</reference>
<comment type="caution">
    <text evidence="1">The sequence shown here is derived from an EMBL/GenBank/DDBJ whole genome shotgun (WGS) entry which is preliminary data.</text>
</comment>
<organism evidence="1 2">
    <name type="scientific">Araneus ventricosus</name>
    <name type="common">Orbweaver spider</name>
    <name type="synonym">Epeira ventricosa</name>
    <dbReference type="NCBI Taxonomy" id="182803"/>
    <lineage>
        <taxon>Eukaryota</taxon>
        <taxon>Metazoa</taxon>
        <taxon>Ecdysozoa</taxon>
        <taxon>Arthropoda</taxon>
        <taxon>Chelicerata</taxon>
        <taxon>Arachnida</taxon>
        <taxon>Araneae</taxon>
        <taxon>Araneomorphae</taxon>
        <taxon>Entelegynae</taxon>
        <taxon>Araneoidea</taxon>
        <taxon>Araneidae</taxon>
        <taxon>Araneus</taxon>
    </lineage>
</organism>
<gene>
    <name evidence="1" type="ORF">AVEN_161218_1</name>
</gene>
<proteinExistence type="predicted"/>
<evidence type="ECO:0000313" key="1">
    <source>
        <dbReference type="EMBL" id="GBL67033.1"/>
    </source>
</evidence>
<dbReference type="EMBL" id="BGPR01153275">
    <property type="protein sequence ID" value="GBL67033.1"/>
    <property type="molecule type" value="Genomic_DNA"/>
</dbReference>
<dbReference type="AlphaFoldDB" id="A0A4Y1ZU78"/>
<keyword evidence="2" id="KW-1185">Reference proteome</keyword>
<protein>
    <submittedName>
        <fullName evidence="1">Uncharacterized protein</fullName>
    </submittedName>
</protein>
<evidence type="ECO:0000313" key="2">
    <source>
        <dbReference type="Proteomes" id="UP000499080"/>
    </source>
</evidence>
<sequence length="50" mass="5694">YKKTEVIAPASISTASYQNGPTRIPIYADGTFPYARLYLLMSIQRIIRFP</sequence>
<accession>A0A4Y1ZU78</accession>
<name>A0A4Y1ZU78_ARAVE</name>